<dbReference type="SUPFAM" id="SSF56672">
    <property type="entry name" value="DNA/RNA polymerases"/>
    <property type="match status" value="1"/>
</dbReference>
<evidence type="ECO:0000256" key="1">
    <source>
        <dbReference type="ARBA" id="ARBA00010879"/>
    </source>
</evidence>
<dbReference type="InterPro" id="IPR050951">
    <property type="entry name" value="Retrovirus_Pol_polyprotein"/>
</dbReference>
<accession>K7EZI4</accession>
<reference evidence="11" key="3">
    <citation type="submission" date="2025-08" db="UniProtKB">
        <authorList>
            <consortium name="Ensembl"/>
        </authorList>
    </citation>
    <scope>IDENTIFICATION</scope>
</reference>
<evidence type="ECO:0000256" key="2">
    <source>
        <dbReference type="ARBA" id="ARBA00012180"/>
    </source>
</evidence>
<dbReference type="InterPro" id="IPR000477">
    <property type="entry name" value="RT_dom"/>
</dbReference>
<dbReference type="HOGENOM" id="CLU_000384_33_10_1"/>
<evidence type="ECO:0000256" key="5">
    <source>
        <dbReference type="ARBA" id="ARBA00022695"/>
    </source>
</evidence>
<keyword evidence="7" id="KW-0255">Endonuclease</keyword>
<keyword evidence="5" id="KW-0548">Nucleotidyltransferase</keyword>
<dbReference type="Pfam" id="PF00078">
    <property type="entry name" value="RVT_1"/>
    <property type="match status" value="1"/>
</dbReference>
<protein>
    <recommendedName>
        <fullName evidence="2">ribonuclease H</fullName>
        <ecNumber evidence="2">3.1.26.4</ecNumber>
    </recommendedName>
</protein>
<dbReference type="PANTHER" id="PTHR37984:SF5">
    <property type="entry name" value="PROTEIN NYNRIN-LIKE"/>
    <property type="match status" value="1"/>
</dbReference>
<evidence type="ECO:0000256" key="7">
    <source>
        <dbReference type="ARBA" id="ARBA00022759"/>
    </source>
</evidence>
<evidence type="ECO:0000256" key="6">
    <source>
        <dbReference type="ARBA" id="ARBA00022722"/>
    </source>
</evidence>
<reference evidence="12" key="1">
    <citation type="submission" date="2011-10" db="EMBL/GenBank/DDBJ databases">
        <authorList>
            <consortium name="Soft-shell Turtle Genome Consortium"/>
        </authorList>
    </citation>
    <scope>NUCLEOTIDE SEQUENCE [LARGE SCALE GENOMIC DNA]</scope>
    <source>
        <strain evidence="12">Daiwa-1</strain>
    </source>
</reference>
<dbReference type="PANTHER" id="PTHR37984">
    <property type="entry name" value="PROTEIN CBG26694"/>
    <property type="match status" value="1"/>
</dbReference>
<evidence type="ECO:0000256" key="3">
    <source>
        <dbReference type="ARBA" id="ARBA00022670"/>
    </source>
</evidence>
<dbReference type="InterPro" id="IPR041373">
    <property type="entry name" value="RT_RNaseH"/>
</dbReference>
<dbReference type="GeneTree" id="ENSGT01100000263500"/>
<evidence type="ECO:0000313" key="12">
    <source>
        <dbReference type="Proteomes" id="UP000007267"/>
    </source>
</evidence>
<dbReference type="Ensembl" id="ENSPSIT00000001196.1">
    <property type="protein sequence ID" value="ENSPSIP00000001194.1"/>
    <property type="gene ID" value="ENSPSIG00000001197.1"/>
</dbReference>
<dbReference type="Pfam" id="PF17917">
    <property type="entry name" value="RT_RNaseH"/>
    <property type="match status" value="1"/>
</dbReference>
<proteinExistence type="inferred from homology"/>
<dbReference type="GO" id="GO:0004523">
    <property type="term" value="F:RNA-DNA hybrid ribonuclease activity"/>
    <property type="evidence" value="ECO:0007669"/>
    <property type="project" value="UniProtKB-EC"/>
</dbReference>
<dbReference type="STRING" id="13735.ENSPSIP00000001194"/>
<reference evidence="11" key="4">
    <citation type="submission" date="2025-09" db="UniProtKB">
        <authorList>
            <consortium name="Ensembl"/>
        </authorList>
    </citation>
    <scope>IDENTIFICATION</scope>
</reference>
<dbReference type="FunFam" id="3.10.10.10:FF:000007">
    <property type="entry name" value="Retrovirus-related Pol polyprotein from transposon 17.6-like Protein"/>
    <property type="match status" value="1"/>
</dbReference>
<sequence>MRDVVEREVHTMLELGVIERSRSEWRSPIVLVPKPDGSLRFCIDFRKVNAISKFDAYPMPRTDELLERLGKAKFITTLDLTKGYWQIPLDRESQEKTAFTTPSGLFHFVRMPFGLHGAPATFQRMMDRLLAPHLEYAAAYLDDVVIYGRDWEDHINQVAAVLRTLRDAGLTANPKKCKIGAQETTYLGYRLGRGLVRPLVGKVEAIRNYPTPTTKRKVRQFLGLAGDYRRFVPQFASIAAPLTSLLTKDKPQRVRWDTECDSAFQQLKEALCSEPVLLSPDFDKPFCLQTDASATGLGAVLSQEVDGEEHPVVFISRKLFPRERQYSVIEREALAIKWAVEALRYYLLGGEFTLLTDHAPLKWLQTMRDTNSRLMRWYLALQPYVFSIHHRAGKANANADALSR</sequence>
<dbReference type="CDD" id="cd01647">
    <property type="entry name" value="RT_LTR"/>
    <property type="match status" value="1"/>
</dbReference>
<dbReference type="EMBL" id="AGCU01087759">
    <property type="status" value="NOT_ANNOTATED_CDS"/>
    <property type="molecule type" value="Genomic_DNA"/>
</dbReference>
<keyword evidence="4" id="KW-0808">Transferase</keyword>
<evidence type="ECO:0000256" key="8">
    <source>
        <dbReference type="ARBA" id="ARBA00022801"/>
    </source>
</evidence>
<dbReference type="PROSITE" id="PS50878">
    <property type="entry name" value="RT_POL"/>
    <property type="match status" value="1"/>
</dbReference>
<dbReference type="AlphaFoldDB" id="K7EZI4"/>
<dbReference type="Gene3D" id="3.10.20.370">
    <property type="match status" value="1"/>
</dbReference>
<keyword evidence="9" id="KW-0695">RNA-directed DNA polymerase</keyword>
<dbReference type="CDD" id="cd09274">
    <property type="entry name" value="RNase_HI_RT_Ty3"/>
    <property type="match status" value="1"/>
</dbReference>
<dbReference type="eggNOG" id="KOG0017">
    <property type="taxonomic scope" value="Eukaryota"/>
</dbReference>
<comment type="similarity">
    <text evidence="1">Belongs to the beta type-B retroviral polymerase family. HERV class-II K(HML-2) pol subfamily.</text>
</comment>
<dbReference type="InterPro" id="IPR043128">
    <property type="entry name" value="Rev_trsase/Diguanyl_cyclase"/>
</dbReference>
<dbReference type="FunFam" id="3.10.20.370:FF:000001">
    <property type="entry name" value="Retrovirus-related Pol polyprotein from transposon 17.6-like protein"/>
    <property type="match status" value="1"/>
</dbReference>
<evidence type="ECO:0000313" key="11">
    <source>
        <dbReference type="Ensembl" id="ENSPSIP00000001194.1"/>
    </source>
</evidence>
<dbReference type="InterPro" id="IPR043502">
    <property type="entry name" value="DNA/RNA_pol_sf"/>
</dbReference>
<dbReference type="Gene3D" id="3.30.70.270">
    <property type="match status" value="2"/>
</dbReference>
<feature type="domain" description="Reverse transcriptase" evidence="10">
    <location>
        <begin position="13"/>
        <end position="191"/>
    </location>
</feature>
<evidence type="ECO:0000259" key="10">
    <source>
        <dbReference type="PROSITE" id="PS50878"/>
    </source>
</evidence>
<dbReference type="GO" id="GO:0006508">
    <property type="term" value="P:proteolysis"/>
    <property type="evidence" value="ECO:0007669"/>
    <property type="project" value="UniProtKB-KW"/>
</dbReference>
<keyword evidence="12" id="KW-1185">Reference proteome</keyword>
<reference evidence="12" key="2">
    <citation type="journal article" date="2013" name="Nat. Genet.">
        <title>The draft genomes of soft-shell turtle and green sea turtle yield insights into the development and evolution of the turtle-specific body plan.</title>
        <authorList>
            <person name="Wang Z."/>
            <person name="Pascual-Anaya J."/>
            <person name="Zadissa A."/>
            <person name="Li W."/>
            <person name="Niimura Y."/>
            <person name="Huang Z."/>
            <person name="Li C."/>
            <person name="White S."/>
            <person name="Xiong Z."/>
            <person name="Fang D."/>
            <person name="Wang B."/>
            <person name="Ming Y."/>
            <person name="Chen Y."/>
            <person name="Zheng Y."/>
            <person name="Kuraku S."/>
            <person name="Pignatelli M."/>
            <person name="Herrero J."/>
            <person name="Beal K."/>
            <person name="Nozawa M."/>
            <person name="Li Q."/>
            <person name="Wang J."/>
            <person name="Zhang H."/>
            <person name="Yu L."/>
            <person name="Shigenobu S."/>
            <person name="Wang J."/>
            <person name="Liu J."/>
            <person name="Flicek P."/>
            <person name="Searle S."/>
            <person name="Wang J."/>
            <person name="Kuratani S."/>
            <person name="Yin Y."/>
            <person name="Aken B."/>
            <person name="Zhang G."/>
            <person name="Irie N."/>
        </authorList>
    </citation>
    <scope>NUCLEOTIDE SEQUENCE [LARGE SCALE GENOMIC DNA]</scope>
    <source>
        <strain evidence="12">Daiwa-1</strain>
    </source>
</reference>
<dbReference type="GO" id="GO:0008233">
    <property type="term" value="F:peptidase activity"/>
    <property type="evidence" value="ECO:0007669"/>
    <property type="project" value="UniProtKB-KW"/>
</dbReference>
<keyword evidence="6" id="KW-0540">Nuclease</keyword>
<keyword evidence="8" id="KW-0378">Hydrolase</keyword>
<evidence type="ECO:0000256" key="9">
    <source>
        <dbReference type="ARBA" id="ARBA00022918"/>
    </source>
</evidence>
<dbReference type="Proteomes" id="UP000007267">
    <property type="component" value="Unassembled WGS sequence"/>
</dbReference>
<dbReference type="GO" id="GO:0003964">
    <property type="term" value="F:RNA-directed DNA polymerase activity"/>
    <property type="evidence" value="ECO:0007669"/>
    <property type="project" value="UniProtKB-KW"/>
</dbReference>
<dbReference type="EC" id="3.1.26.4" evidence="2"/>
<dbReference type="FunFam" id="3.30.70.270:FF:000115">
    <property type="entry name" value="Polyprotein of retroviral origin, putative"/>
    <property type="match status" value="1"/>
</dbReference>
<keyword evidence="3" id="KW-0645">Protease</keyword>
<dbReference type="OMA" id="VRTISEW"/>
<organism evidence="11 12">
    <name type="scientific">Pelodiscus sinensis</name>
    <name type="common">Chinese softshell turtle</name>
    <name type="synonym">Trionyx sinensis</name>
    <dbReference type="NCBI Taxonomy" id="13735"/>
    <lineage>
        <taxon>Eukaryota</taxon>
        <taxon>Metazoa</taxon>
        <taxon>Chordata</taxon>
        <taxon>Craniata</taxon>
        <taxon>Vertebrata</taxon>
        <taxon>Euteleostomi</taxon>
        <taxon>Archelosauria</taxon>
        <taxon>Testudinata</taxon>
        <taxon>Testudines</taxon>
        <taxon>Cryptodira</taxon>
        <taxon>Trionychia</taxon>
        <taxon>Trionychidae</taxon>
        <taxon>Pelodiscus</taxon>
    </lineage>
</organism>
<evidence type="ECO:0000256" key="4">
    <source>
        <dbReference type="ARBA" id="ARBA00022679"/>
    </source>
</evidence>
<name>K7EZI4_PELSI</name>
<dbReference type="Gene3D" id="3.10.10.10">
    <property type="entry name" value="HIV Type 1 Reverse Transcriptase, subunit A, domain 1"/>
    <property type="match status" value="1"/>
</dbReference>